<evidence type="ECO:0000256" key="2">
    <source>
        <dbReference type="ARBA" id="ARBA00023125"/>
    </source>
</evidence>
<protein>
    <recommendedName>
        <fullName evidence="5">AT-hook motif nuclear-localized protein</fullName>
    </recommendedName>
</protein>
<dbReference type="InterPro" id="IPR039605">
    <property type="entry name" value="AHL"/>
</dbReference>
<dbReference type="EMBL" id="JAPFFL010000015">
    <property type="protein sequence ID" value="KAJ6676217.1"/>
    <property type="molecule type" value="Genomic_DNA"/>
</dbReference>
<reference evidence="8" key="2">
    <citation type="journal article" date="2023" name="Int. J. Mol. Sci.">
        <title>De Novo Assembly and Annotation of 11 Diverse Shrub Willow (Salix) Genomes Reveals Novel Gene Organization in Sex-Linked Regions.</title>
        <authorList>
            <person name="Hyden B."/>
            <person name="Feng K."/>
            <person name="Yates T.B."/>
            <person name="Jawdy S."/>
            <person name="Cereghino C."/>
            <person name="Smart L.B."/>
            <person name="Muchero W."/>
        </authorList>
    </citation>
    <scope>NUCLEOTIDE SEQUENCE [LARGE SCALE GENOMIC DNA]</scope>
    <source>
        <tissue evidence="8">Shoot tip</tissue>
    </source>
</reference>
<comment type="subcellular location">
    <subcellularLocation>
        <location evidence="5">Nucleus</location>
    </subcellularLocation>
</comment>
<dbReference type="PROSITE" id="PS51742">
    <property type="entry name" value="PPC"/>
    <property type="match status" value="1"/>
</dbReference>
<name>A0A9Q0SG70_SALVM</name>
<keyword evidence="1 5" id="KW-0805">Transcription regulation</keyword>
<evidence type="ECO:0000313" key="9">
    <source>
        <dbReference type="Proteomes" id="UP001151529"/>
    </source>
</evidence>
<accession>A0A9Q0SG70</accession>
<comment type="function">
    <text evidence="5">Transcription factor that specifically binds AT-rich DNA sequences related to the nuclear matrix attachment regions (MARs).</text>
</comment>
<evidence type="ECO:0000256" key="3">
    <source>
        <dbReference type="ARBA" id="ARBA00023163"/>
    </source>
</evidence>
<keyword evidence="4 5" id="KW-0539">Nucleus</keyword>
<evidence type="ECO:0000256" key="6">
    <source>
        <dbReference type="SAM" id="MobiDB-lite"/>
    </source>
</evidence>
<dbReference type="SUPFAM" id="SSF117856">
    <property type="entry name" value="AF0104/ALDC/Ptd012-like"/>
    <property type="match status" value="1"/>
</dbReference>
<dbReference type="Gene3D" id="3.30.1330.80">
    <property type="entry name" value="Hypothetical protein, similar to alpha- acetolactate decarboxylase, domain 2"/>
    <property type="match status" value="1"/>
</dbReference>
<gene>
    <name evidence="8" type="ORF">OIU85_009493</name>
</gene>
<reference evidence="8" key="1">
    <citation type="submission" date="2022-11" db="EMBL/GenBank/DDBJ databases">
        <authorList>
            <person name="Hyden B.L."/>
            <person name="Feng K."/>
            <person name="Yates T."/>
            <person name="Jawdy S."/>
            <person name="Smart L.B."/>
            <person name="Muchero W."/>
        </authorList>
    </citation>
    <scope>NUCLEOTIDE SEQUENCE</scope>
    <source>
        <tissue evidence="8">Shoot tip</tissue>
    </source>
</reference>
<dbReference type="AlphaFoldDB" id="A0A9Q0SG70"/>
<dbReference type="GO" id="GO:0005634">
    <property type="term" value="C:nucleus"/>
    <property type="evidence" value="ECO:0007669"/>
    <property type="project" value="UniProtKB-SubCell"/>
</dbReference>
<evidence type="ECO:0000256" key="5">
    <source>
        <dbReference type="RuleBase" id="RU367031"/>
    </source>
</evidence>
<keyword evidence="3 5" id="KW-0804">Transcription</keyword>
<evidence type="ECO:0000256" key="1">
    <source>
        <dbReference type="ARBA" id="ARBA00023015"/>
    </source>
</evidence>
<evidence type="ECO:0000256" key="4">
    <source>
        <dbReference type="ARBA" id="ARBA00023242"/>
    </source>
</evidence>
<dbReference type="Proteomes" id="UP001151529">
    <property type="component" value="Chromosome 15Z"/>
</dbReference>
<feature type="region of interest" description="Disordered" evidence="6">
    <location>
        <begin position="95"/>
        <end position="144"/>
    </location>
</feature>
<dbReference type="PANTHER" id="PTHR31500:SF18">
    <property type="entry name" value="AT-HOOK MOTIF NUCLEAR-LOCALIZED PROTEIN 3"/>
    <property type="match status" value="1"/>
</dbReference>
<proteinExistence type="predicted"/>
<dbReference type="Pfam" id="PF03479">
    <property type="entry name" value="PCC"/>
    <property type="match status" value="1"/>
</dbReference>
<feature type="region of interest" description="Disordered" evidence="6">
    <location>
        <begin position="1"/>
        <end position="22"/>
    </location>
</feature>
<dbReference type="InterPro" id="IPR005175">
    <property type="entry name" value="PPC_dom"/>
</dbReference>
<organism evidence="8 9">
    <name type="scientific">Salix viminalis</name>
    <name type="common">Common osier</name>
    <name type="synonym">Basket willow</name>
    <dbReference type="NCBI Taxonomy" id="40686"/>
    <lineage>
        <taxon>Eukaryota</taxon>
        <taxon>Viridiplantae</taxon>
        <taxon>Streptophyta</taxon>
        <taxon>Embryophyta</taxon>
        <taxon>Tracheophyta</taxon>
        <taxon>Spermatophyta</taxon>
        <taxon>Magnoliopsida</taxon>
        <taxon>eudicotyledons</taxon>
        <taxon>Gunneridae</taxon>
        <taxon>Pentapetalae</taxon>
        <taxon>rosids</taxon>
        <taxon>fabids</taxon>
        <taxon>Malpighiales</taxon>
        <taxon>Salicaceae</taxon>
        <taxon>Saliceae</taxon>
        <taxon>Salix</taxon>
    </lineage>
</organism>
<keyword evidence="9" id="KW-1185">Reference proteome</keyword>
<evidence type="ECO:0000259" key="7">
    <source>
        <dbReference type="PROSITE" id="PS51742"/>
    </source>
</evidence>
<keyword evidence="2 5" id="KW-0238">DNA-binding</keyword>
<evidence type="ECO:0000313" key="8">
    <source>
        <dbReference type="EMBL" id="KAJ6676217.1"/>
    </source>
</evidence>
<comment type="domain">
    <text evidence="5">The PPC domain mediates interactions between AHL proteins.</text>
</comment>
<comment type="caution">
    <text evidence="8">The sequence shown here is derived from an EMBL/GenBank/DDBJ whole genome shotgun (WGS) entry which is preliminary data.</text>
</comment>
<dbReference type="GO" id="GO:0003680">
    <property type="term" value="F:minor groove of adenine-thymine-rich DNA binding"/>
    <property type="evidence" value="ECO:0007669"/>
    <property type="project" value="UniProtKB-UniRule"/>
</dbReference>
<dbReference type="OrthoDB" id="10391628at2759"/>
<dbReference type="PANTHER" id="PTHR31500">
    <property type="entry name" value="AT-HOOK MOTIF NUCLEAR-LOCALIZED PROTEIN 9"/>
    <property type="match status" value="1"/>
</dbReference>
<feature type="domain" description="PPC" evidence="7">
    <location>
        <begin position="1"/>
        <end position="71"/>
    </location>
</feature>
<feature type="compositionally biased region" description="Polar residues" evidence="6">
    <location>
        <begin position="1"/>
        <end position="15"/>
    </location>
</feature>
<dbReference type="CDD" id="cd11378">
    <property type="entry name" value="DUF296"/>
    <property type="match status" value="1"/>
</dbReference>
<sequence length="182" mass="18831">MPTENGGTKSRSGGMSVSLAGPDGRVVGGGLAGLLVAAGPVQVVVGSFLPGHQQESKNKKQRIESAPAVIPATINIFSPEEMKGSYGGVRPVAIPSPSFHGDNPASFNPMQAFRDPISDNRSSSPDDGSKGPDHSNSNSDSARILIFGGTKGALAGKWDRGEDSRVLVPPEPLEMVAKYTAH</sequence>